<evidence type="ECO:0000256" key="1">
    <source>
        <dbReference type="SAM" id="MobiDB-lite"/>
    </source>
</evidence>
<keyword evidence="3" id="KW-1185">Reference proteome</keyword>
<evidence type="ECO:0000313" key="2">
    <source>
        <dbReference type="EMBL" id="KAK9296737.1"/>
    </source>
</evidence>
<feature type="region of interest" description="Disordered" evidence="1">
    <location>
        <begin position="299"/>
        <end position="330"/>
    </location>
</feature>
<reference evidence="2 3" key="1">
    <citation type="submission" date="2024-05" db="EMBL/GenBank/DDBJ databases">
        <title>The nuclear and mitochondrial genome assemblies of Tetragonisca angustula (Apidae: Meliponini), a tiny yet remarkable pollinator in the Neotropics.</title>
        <authorList>
            <person name="Ferrari R."/>
            <person name="Ricardo P.C."/>
            <person name="Dias F.C."/>
            <person name="Araujo N.S."/>
            <person name="Soares D.O."/>
            <person name="Zhou Q.-S."/>
            <person name="Zhu C.-D."/>
            <person name="Coutinho L."/>
            <person name="Airas M.C."/>
            <person name="Batista T.M."/>
        </authorList>
    </citation>
    <scope>NUCLEOTIDE SEQUENCE [LARGE SCALE GENOMIC DNA]</scope>
    <source>
        <strain evidence="2">ASF017062</strain>
        <tissue evidence="2">Abdomen</tissue>
    </source>
</reference>
<feature type="compositionally biased region" description="Basic and acidic residues" evidence="1">
    <location>
        <begin position="299"/>
        <end position="316"/>
    </location>
</feature>
<organism evidence="2 3">
    <name type="scientific">Tetragonisca angustula</name>
    <dbReference type="NCBI Taxonomy" id="166442"/>
    <lineage>
        <taxon>Eukaryota</taxon>
        <taxon>Metazoa</taxon>
        <taxon>Ecdysozoa</taxon>
        <taxon>Arthropoda</taxon>
        <taxon>Hexapoda</taxon>
        <taxon>Insecta</taxon>
        <taxon>Pterygota</taxon>
        <taxon>Neoptera</taxon>
        <taxon>Endopterygota</taxon>
        <taxon>Hymenoptera</taxon>
        <taxon>Apocrita</taxon>
        <taxon>Aculeata</taxon>
        <taxon>Apoidea</taxon>
        <taxon>Anthophila</taxon>
        <taxon>Apidae</taxon>
        <taxon>Tetragonisca</taxon>
    </lineage>
</organism>
<evidence type="ECO:0008006" key="4">
    <source>
        <dbReference type="Google" id="ProtNLM"/>
    </source>
</evidence>
<dbReference type="EMBL" id="JAWNGG020000205">
    <property type="protein sequence ID" value="KAK9296737.1"/>
    <property type="molecule type" value="Genomic_DNA"/>
</dbReference>
<protein>
    <recommendedName>
        <fullName evidence="4">Reverse transcriptase</fullName>
    </recommendedName>
</protein>
<dbReference type="Proteomes" id="UP001432146">
    <property type="component" value="Unassembled WGS sequence"/>
</dbReference>
<comment type="caution">
    <text evidence="2">The sequence shown here is derived from an EMBL/GenBank/DDBJ whole genome shotgun (WGS) entry which is preliminary data.</text>
</comment>
<feature type="compositionally biased region" description="Basic residues" evidence="1">
    <location>
        <begin position="317"/>
        <end position="327"/>
    </location>
</feature>
<accession>A0AAW0ZG89</accession>
<evidence type="ECO:0000313" key="3">
    <source>
        <dbReference type="Proteomes" id="UP001432146"/>
    </source>
</evidence>
<dbReference type="AlphaFoldDB" id="A0AAW0ZG89"/>
<sequence length="348" mass="40838">MSENKEPPETCLGEDRIRVKPQIRYLGIILDGRLSFKPHVDYLRGKVERNVSYLSRILPNLFGPGYRVRKLYSAVINAMVMYGAPVWAKYIGKKGLATLITVQRPIALRVARAYRTTPTDMLFAIAGMVSYKWQAAAWYRIYRETKDIREAGEALTVQCKDNVRNRQFSIAMDRWKEQLKKCNIRGRPFMRAIINNWEAWVTTGPANLTYRITQLMSGHGCFASYLKRIGARRNDRCIECMEVRDSAIHTVFVCKAFDRQKDELEVAMGERLSINSIVKAVADGKRKCKAVQKFAKDVMQEKEENDREDERNDRIRQNRKWRRKKARKREEKKLWTKMMDDTYEMEEE</sequence>
<gene>
    <name evidence="2" type="ORF">QLX08_009351</name>
</gene>
<name>A0AAW0ZG89_9HYME</name>
<proteinExistence type="predicted"/>